<dbReference type="Gene3D" id="1.50.10.150">
    <property type="entry name" value="Voltage-dependent anion channel"/>
    <property type="match status" value="1"/>
</dbReference>
<dbReference type="PANTHER" id="PTHR37955:SF1">
    <property type="entry name" value="DEP DOMAIN-CONTAINING PROTEIN"/>
    <property type="match status" value="1"/>
</dbReference>
<feature type="transmembrane region" description="Helical" evidence="5">
    <location>
        <begin position="153"/>
        <end position="173"/>
    </location>
</feature>
<evidence type="ECO:0000256" key="3">
    <source>
        <dbReference type="ARBA" id="ARBA00022989"/>
    </source>
</evidence>
<keyword evidence="3 5" id="KW-1133">Transmembrane helix</keyword>
<dbReference type="RefSeq" id="WP_076483350.1">
    <property type="nucleotide sequence ID" value="NZ_FTOG01000001.1"/>
</dbReference>
<comment type="subcellular location">
    <subcellularLocation>
        <location evidence="1">Membrane</location>
        <topology evidence="1">Multi-pass membrane protein</topology>
    </subcellularLocation>
</comment>
<dbReference type="GO" id="GO:0005886">
    <property type="term" value="C:plasma membrane"/>
    <property type="evidence" value="ECO:0007669"/>
    <property type="project" value="TreeGrafter"/>
</dbReference>
<dbReference type="PANTHER" id="PTHR37955">
    <property type="entry name" value="TELLURITE RESISTANCE PROTEIN TEHA"/>
    <property type="match status" value="1"/>
</dbReference>
<dbReference type="InterPro" id="IPR038665">
    <property type="entry name" value="Voltage-dep_anion_channel_sf"/>
</dbReference>
<evidence type="ECO:0000256" key="1">
    <source>
        <dbReference type="ARBA" id="ARBA00004141"/>
    </source>
</evidence>
<dbReference type="CDD" id="cd09322">
    <property type="entry name" value="TDT_TehA_like"/>
    <property type="match status" value="1"/>
</dbReference>
<feature type="transmembrane region" description="Helical" evidence="5">
    <location>
        <begin position="56"/>
        <end position="74"/>
    </location>
</feature>
<feature type="transmembrane region" description="Helical" evidence="5">
    <location>
        <begin position="237"/>
        <end position="257"/>
    </location>
</feature>
<feature type="transmembrane region" description="Helical" evidence="5">
    <location>
        <begin position="211"/>
        <end position="231"/>
    </location>
</feature>
<dbReference type="InterPro" id="IPR052951">
    <property type="entry name" value="Tellurite_res_ion_channel"/>
</dbReference>
<evidence type="ECO:0000256" key="4">
    <source>
        <dbReference type="ARBA" id="ARBA00023136"/>
    </source>
</evidence>
<dbReference type="Pfam" id="PF03595">
    <property type="entry name" value="SLAC1"/>
    <property type="match status" value="1"/>
</dbReference>
<gene>
    <name evidence="6" type="ORF">SAMN05421580_101408</name>
</gene>
<evidence type="ECO:0000313" key="6">
    <source>
        <dbReference type="EMBL" id="SIS44982.1"/>
    </source>
</evidence>
<feature type="transmembrane region" description="Helical" evidence="5">
    <location>
        <begin position="121"/>
        <end position="141"/>
    </location>
</feature>
<keyword evidence="7" id="KW-1185">Reference proteome</keyword>
<feature type="transmembrane region" description="Helical" evidence="5">
    <location>
        <begin position="179"/>
        <end position="199"/>
    </location>
</feature>
<sequence length="326" mass="33916">MAPVPPNLMPPNAAPKGLWRRTPPAIFPPTLGLLGLALAWRKGAVAFDLPAAVPDILIGAVTLFSLFALLTYGAKLAQRPGAAMEDLKILPGRAGLSAAVLCLYLLAAATAPYALLFGQGLFFVGVVAHLVLTVALIITLIKGPPEQRRVTPAWHLSFSGWIVAAMAAAGLGYTLLATGLFWLALVIAVVIWTISLQQFARESVPAPLRPLLAIHLAPAAVIGTTAASLGGTALAQVFGIITGALLVIFLARALWLLKAGFSPFWGALTFPMAATASLWLSLGGPWRLAGAAMLVAATLAILPIAYRIFQMWAKGQLAAKTGASVA</sequence>
<feature type="transmembrane region" description="Helical" evidence="5">
    <location>
        <begin position="94"/>
        <end position="115"/>
    </location>
</feature>
<proteinExistence type="predicted"/>
<organism evidence="6 7">
    <name type="scientific">Rhodobacter aestuarii</name>
    <dbReference type="NCBI Taxonomy" id="453582"/>
    <lineage>
        <taxon>Bacteria</taxon>
        <taxon>Pseudomonadati</taxon>
        <taxon>Pseudomonadota</taxon>
        <taxon>Alphaproteobacteria</taxon>
        <taxon>Rhodobacterales</taxon>
        <taxon>Rhodobacter group</taxon>
        <taxon>Rhodobacter</taxon>
    </lineage>
</organism>
<accession>A0A1N7J6P8</accession>
<protein>
    <submittedName>
        <fullName evidence="6">Tellurite resistance protein</fullName>
    </submittedName>
</protein>
<dbReference type="STRING" id="453582.SAMN05421580_101408"/>
<dbReference type="GO" id="GO:0046583">
    <property type="term" value="F:monoatomic cation efflux transmembrane transporter activity"/>
    <property type="evidence" value="ECO:0007669"/>
    <property type="project" value="TreeGrafter"/>
</dbReference>
<dbReference type="AlphaFoldDB" id="A0A1N7J6P8"/>
<dbReference type="EMBL" id="FTOG01000001">
    <property type="protein sequence ID" value="SIS44982.1"/>
    <property type="molecule type" value="Genomic_DNA"/>
</dbReference>
<name>A0A1N7J6P8_9RHOB</name>
<evidence type="ECO:0000256" key="5">
    <source>
        <dbReference type="SAM" id="Phobius"/>
    </source>
</evidence>
<dbReference type="Proteomes" id="UP000186221">
    <property type="component" value="Unassembled WGS sequence"/>
</dbReference>
<evidence type="ECO:0000256" key="2">
    <source>
        <dbReference type="ARBA" id="ARBA00022692"/>
    </source>
</evidence>
<evidence type="ECO:0000313" key="7">
    <source>
        <dbReference type="Proteomes" id="UP000186221"/>
    </source>
</evidence>
<keyword evidence="4 5" id="KW-0472">Membrane</keyword>
<feature type="transmembrane region" description="Helical" evidence="5">
    <location>
        <begin position="264"/>
        <end position="282"/>
    </location>
</feature>
<keyword evidence="2 5" id="KW-0812">Transmembrane</keyword>
<dbReference type="InterPro" id="IPR004695">
    <property type="entry name" value="SLAC1/Mae1/Ssu1/TehA"/>
</dbReference>
<reference evidence="7" key="1">
    <citation type="submission" date="2017-01" db="EMBL/GenBank/DDBJ databases">
        <authorList>
            <person name="Varghese N."/>
            <person name="Submissions S."/>
        </authorList>
    </citation>
    <scope>NUCLEOTIDE SEQUENCE [LARGE SCALE GENOMIC DNA]</scope>
    <source>
        <strain evidence="7">DSM 19945</strain>
    </source>
</reference>
<feature type="transmembrane region" description="Helical" evidence="5">
    <location>
        <begin position="288"/>
        <end position="309"/>
    </location>
</feature>